<dbReference type="Pfam" id="PF20434">
    <property type="entry name" value="BD-FAE"/>
    <property type="match status" value="1"/>
</dbReference>
<proteinExistence type="predicted"/>
<evidence type="ECO:0000313" key="3">
    <source>
        <dbReference type="EMBL" id="SIS89805.1"/>
    </source>
</evidence>
<dbReference type="InterPro" id="IPR050300">
    <property type="entry name" value="GDXG_lipolytic_enzyme"/>
</dbReference>
<dbReference type="SUPFAM" id="SSF53474">
    <property type="entry name" value="alpha/beta-Hydrolases"/>
    <property type="match status" value="1"/>
</dbReference>
<dbReference type="PANTHER" id="PTHR48081">
    <property type="entry name" value="AB HYDROLASE SUPERFAMILY PROTEIN C4A8.06C"/>
    <property type="match status" value="1"/>
</dbReference>
<keyword evidence="4" id="KW-1185">Reference proteome</keyword>
<evidence type="ECO:0000256" key="1">
    <source>
        <dbReference type="ARBA" id="ARBA00022801"/>
    </source>
</evidence>
<dbReference type="GO" id="GO:0016787">
    <property type="term" value="F:hydrolase activity"/>
    <property type="evidence" value="ECO:0007669"/>
    <property type="project" value="UniProtKB-KW"/>
</dbReference>
<dbReference type="Proteomes" id="UP000186221">
    <property type="component" value="Unassembled WGS sequence"/>
</dbReference>
<reference evidence="4" key="1">
    <citation type="submission" date="2017-01" db="EMBL/GenBank/DDBJ databases">
        <authorList>
            <person name="Varghese N."/>
            <person name="Submissions S."/>
        </authorList>
    </citation>
    <scope>NUCLEOTIDE SEQUENCE [LARGE SCALE GENOMIC DNA]</scope>
    <source>
        <strain evidence="4">DSM 19945</strain>
    </source>
</reference>
<dbReference type="Gene3D" id="3.40.50.1820">
    <property type="entry name" value="alpha/beta hydrolase"/>
    <property type="match status" value="1"/>
</dbReference>
<dbReference type="EMBL" id="FTOG01000006">
    <property type="protein sequence ID" value="SIS89805.1"/>
    <property type="molecule type" value="Genomic_DNA"/>
</dbReference>
<dbReference type="InterPro" id="IPR049492">
    <property type="entry name" value="BD-FAE-like_dom"/>
</dbReference>
<name>A0A1N7MUJ1_9RHOB</name>
<protein>
    <recommendedName>
        <fullName evidence="2">BD-FAE-like domain-containing protein</fullName>
    </recommendedName>
</protein>
<evidence type="ECO:0000313" key="4">
    <source>
        <dbReference type="Proteomes" id="UP000186221"/>
    </source>
</evidence>
<organism evidence="3 4">
    <name type="scientific">Rhodobacter aestuarii</name>
    <dbReference type="NCBI Taxonomy" id="453582"/>
    <lineage>
        <taxon>Bacteria</taxon>
        <taxon>Pseudomonadati</taxon>
        <taxon>Pseudomonadota</taxon>
        <taxon>Alphaproteobacteria</taxon>
        <taxon>Rhodobacterales</taxon>
        <taxon>Rhodobacter group</taxon>
        <taxon>Rhodobacter</taxon>
    </lineage>
</organism>
<dbReference type="AlphaFoldDB" id="A0A1N7MUJ1"/>
<dbReference type="STRING" id="453582.SAMN05421580_106206"/>
<feature type="domain" description="BD-FAE-like" evidence="2">
    <location>
        <begin position="55"/>
        <end position="111"/>
    </location>
</feature>
<accession>A0A1N7MUJ1</accession>
<sequence length="307" mass="33826">MGAAQRNISAEKLAYLKRMKAFQRELEALQPLFEVETAIYAEQPCVTGPLPLAVDLYRPETGRDWPVVIWLHAGGFIAGSREKKLHSVIAGHFVRHGYAVAIPDYRLHRQRPLLKKPMRRLMRDLVAEAAATEDPMQRIFQRDRALAVVEDCGALLRWLEKEGPSRGLGKEIIWAGSSAGAISALNALYLLPQLRIEPFNVRSAMISSGGFAYGRFAKPGTAPVLALHGPEDSRVPIGSIRALKARLGNEITLIESDTLLHGEIGFTPDEALGVAVDRLVTFDQAAAKQFSFTRVPEAGVTKNTRQD</sequence>
<keyword evidence="1" id="KW-0378">Hydrolase</keyword>
<evidence type="ECO:0000259" key="2">
    <source>
        <dbReference type="Pfam" id="PF20434"/>
    </source>
</evidence>
<gene>
    <name evidence="3" type="ORF">SAMN05421580_106206</name>
</gene>
<dbReference type="InterPro" id="IPR029058">
    <property type="entry name" value="AB_hydrolase_fold"/>
</dbReference>